<keyword evidence="3" id="KW-1185">Reference proteome</keyword>
<feature type="transmembrane region" description="Helical" evidence="1">
    <location>
        <begin position="287"/>
        <end position="309"/>
    </location>
</feature>
<sequence length="348" mass="37666">MHDETLHFVFPKKHRTPVDEVVKGVTKIIKDFTSITPTEMSETTVISTTPTGTTTAISTTTLPSVSEVMDGLTKEVGAALETTTEKVLETTIPSESFSTTLKTVYEYVTETTTMPVTEPSLSETTATTIKNIIEVSTDASAIPVTTTGVTLSEATTFDSIIETAATTIKSVIETSNDAQASTLRSITEVPTNAIVSQETTFPTISISSLSNNVIMNATESVTEMINTSQAATEIVTSAATEATYHISEATADYTTQPNDVFSKFPLFSETTTEIFYNQPEEFQSKTVWIVLGVFIAMLIIVIIGCVAACKFHKHRKNKCRAYDVTQLKEVSTSTMKSSSQSDDFGSKI</sequence>
<dbReference type="EMBL" id="OV121134">
    <property type="protein sequence ID" value="CAH0553377.1"/>
    <property type="molecule type" value="Genomic_DNA"/>
</dbReference>
<organism evidence="2 3">
    <name type="scientific">Brassicogethes aeneus</name>
    <name type="common">Rape pollen beetle</name>
    <name type="synonym">Meligethes aeneus</name>
    <dbReference type="NCBI Taxonomy" id="1431903"/>
    <lineage>
        <taxon>Eukaryota</taxon>
        <taxon>Metazoa</taxon>
        <taxon>Ecdysozoa</taxon>
        <taxon>Arthropoda</taxon>
        <taxon>Hexapoda</taxon>
        <taxon>Insecta</taxon>
        <taxon>Pterygota</taxon>
        <taxon>Neoptera</taxon>
        <taxon>Endopterygota</taxon>
        <taxon>Coleoptera</taxon>
        <taxon>Polyphaga</taxon>
        <taxon>Cucujiformia</taxon>
        <taxon>Nitidulidae</taxon>
        <taxon>Meligethinae</taxon>
        <taxon>Brassicogethes</taxon>
    </lineage>
</organism>
<protein>
    <submittedName>
        <fullName evidence="2">Uncharacterized protein</fullName>
    </submittedName>
</protein>
<gene>
    <name evidence="2" type="ORF">MELIAE_LOCUS5385</name>
</gene>
<accession>A0A9P0B2E7</accession>
<keyword evidence="1" id="KW-0812">Transmembrane</keyword>
<evidence type="ECO:0000313" key="3">
    <source>
        <dbReference type="Proteomes" id="UP001154078"/>
    </source>
</evidence>
<evidence type="ECO:0000313" key="2">
    <source>
        <dbReference type="EMBL" id="CAH0553377.1"/>
    </source>
</evidence>
<dbReference type="Proteomes" id="UP001154078">
    <property type="component" value="Chromosome 3"/>
</dbReference>
<keyword evidence="1" id="KW-0472">Membrane</keyword>
<proteinExistence type="predicted"/>
<dbReference type="AlphaFoldDB" id="A0A9P0B2E7"/>
<evidence type="ECO:0000256" key="1">
    <source>
        <dbReference type="SAM" id="Phobius"/>
    </source>
</evidence>
<keyword evidence="1" id="KW-1133">Transmembrane helix</keyword>
<name>A0A9P0B2E7_BRAAE</name>
<reference evidence="2" key="1">
    <citation type="submission" date="2021-12" db="EMBL/GenBank/DDBJ databases">
        <authorList>
            <person name="King R."/>
        </authorList>
    </citation>
    <scope>NUCLEOTIDE SEQUENCE</scope>
</reference>